<dbReference type="Proteomes" id="UP000276215">
    <property type="component" value="Unassembled WGS sequence"/>
</dbReference>
<organism evidence="2 3">
    <name type="scientific">Choiromyces venosus 120613-1</name>
    <dbReference type="NCBI Taxonomy" id="1336337"/>
    <lineage>
        <taxon>Eukaryota</taxon>
        <taxon>Fungi</taxon>
        <taxon>Dikarya</taxon>
        <taxon>Ascomycota</taxon>
        <taxon>Pezizomycotina</taxon>
        <taxon>Pezizomycetes</taxon>
        <taxon>Pezizales</taxon>
        <taxon>Tuberaceae</taxon>
        <taxon>Choiromyces</taxon>
    </lineage>
</organism>
<reference evidence="2 3" key="1">
    <citation type="journal article" date="2018" name="Nat. Ecol. Evol.">
        <title>Pezizomycetes genomes reveal the molecular basis of ectomycorrhizal truffle lifestyle.</title>
        <authorList>
            <person name="Murat C."/>
            <person name="Payen T."/>
            <person name="Noel B."/>
            <person name="Kuo A."/>
            <person name="Morin E."/>
            <person name="Chen J."/>
            <person name="Kohler A."/>
            <person name="Krizsan K."/>
            <person name="Balestrini R."/>
            <person name="Da Silva C."/>
            <person name="Montanini B."/>
            <person name="Hainaut M."/>
            <person name="Levati E."/>
            <person name="Barry K.W."/>
            <person name="Belfiori B."/>
            <person name="Cichocki N."/>
            <person name="Clum A."/>
            <person name="Dockter R.B."/>
            <person name="Fauchery L."/>
            <person name="Guy J."/>
            <person name="Iotti M."/>
            <person name="Le Tacon F."/>
            <person name="Lindquist E.A."/>
            <person name="Lipzen A."/>
            <person name="Malagnac F."/>
            <person name="Mello A."/>
            <person name="Molinier V."/>
            <person name="Miyauchi S."/>
            <person name="Poulain J."/>
            <person name="Riccioni C."/>
            <person name="Rubini A."/>
            <person name="Sitrit Y."/>
            <person name="Splivallo R."/>
            <person name="Traeger S."/>
            <person name="Wang M."/>
            <person name="Zifcakova L."/>
            <person name="Wipf D."/>
            <person name="Zambonelli A."/>
            <person name="Paolocci F."/>
            <person name="Nowrousian M."/>
            <person name="Ottonello S."/>
            <person name="Baldrian P."/>
            <person name="Spatafora J.W."/>
            <person name="Henrissat B."/>
            <person name="Nagy L.G."/>
            <person name="Aury J.M."/>
            <person name="Wincker P."/>
            <person name="Grigoriev I.V."/>
            <person name="Bonfante P."/>
            <person name="Martin F.M."/>
        </authorList>
    </citation>
    <scope>NUCLEOTIDE SEQUENCE [LARGE SCALE GENOMIC DNA]</scope>
    <source>
        <strain evidence="2 3">120613-1</strain>
    </source>
</reference>
<gene>
    <name evidence="2" type="ORF">L873DRAFT_1823660</name>
</gene>
<feature type="compositionally biased region" description="Basic and acidic residues" evidence="1">
    <location>
        <begin position="20"/>
        <end position="47"/>
    </location>
</feature>
<evidence type="ECO:0000256" key="1">
    <source>
        <dbReference type="SAM" id="MobiDB-lite"/>
    </source>
</evidence>
<protein>
    <submittedName>
        <fullName evidence="2">Uncharacterized protein</fullName>
    </submittedName>
</protein>
<sequence length="53" mass="6341">MGNLEESMKDMKLILHEVKKLKNRGKEKPRSLPDEEFEQKIRWRSRNDGTASR</sequence>
<dbReference type="EMBL" id="ML120627">
    <property type="protein sequence ID" value="RPA89003.1"/>
    <property type="molecule type" value="Genomic_DNA"/>
</dbReference>
<evidence type="ECO:0000313" key="3">
    <source>
        <dbReference type="Proteomes" id="UP000276215"/>
    </source>
</evidence>
<dbReference type="OrthoDB" id="10537214at2759"/>
<dbReference type="AlphaFoldDB" id="A0A3N4IS68"/>
<feature type="region of interest" description="Disordered" evidence="1">
    <location>
        <begin position="20"/>
        <end position="53"/>
    </location>
</feature>
<name>A0A3N4IS68_9PEZI</name>
<keyword evidence="3" id="KW-1185">Reference proteome</keyword>
<proteinExistence type="predicted"/>
<accession>A0A3N4IS68</accession>
<evidence type="ECO:0000313" key="2">
    <source>
        <dbReference type="EMBL" id="RPA89003.1"/>
    </source>
</evidence>
<dbReference type="STRING" id="1336337.A0A3N4IS68"/>